<dbReference type="Pfam" id="PF03900">
    <property type="entry name" value="Porphobil_deamC"/>
    <property type="match status" value="1"/>
</dbReference>
<evidence type="ECO:0000259" key="7">
    <source>
        <dbReference type="Pfam" id="PF01379"/>
    </source>
</evidence>
<keyword evidence="10" id="KW-1185">Reference proteome</keyword>
<dbReference type="Pfam" id="PF01379">
    <property type="entry name" value="Porphobil_deam"/>
    <property type="match status" value="1"/>
</dbReference>
<feature type="region of interest" description="Disordered" evidence="6">
    <location>
        <begin position="360"/>
        <end position="382"/>
    </location>
</feature>
<feature type="domain" description="Porphobilinogen deaminase N-terminal" evidence="7">
    <location>
        <begin position="6"/>
        <end position="217"/>
    </location>
</feature>
<dbReference type="GO" id="GO:0005737">
    <property type="term" value="C:cytoplasm"/>
    <property type="evidence" value="ECO:0007669"/>
    <property type="project" value="TreeGrafter"/>
</dbReference>
<sequence>MSENTVVVGSRKSQLALIQTNTIITKLKECHPRLEKTIHTITMSTTGDNILDSALSKIGEKSLFTRELENALKEKQVDFVVHSLKDLPTTLPDGLTIGCVYRRDDPCDAVVMSFGNRDKTLADLPDGSIIGTSSLRRSAQIKRKYPKLVIQDIRGNLNTRLSKLNESNYDAIILAKAGLERMGWHDVIKEVLTPDICMYCVGQGALAVECRADDEETLRLLSPLHDNDTALRCIAERAYLKKLEGGCSVPVCVQTEIKNGELMIRGGVYSIDGEESVLDSLTEKLPLSDDSEPKQKKARKAKRHQYAGIIQSDGMTHEMFLLAEQLGTRLAEKMLNNGADTILTKTKSIMAEEIKKEIAKKEATKKAKLEPEAQTSQTSSLV</sequence>
<name>A0AAN8JAA7_PATCE</name>
<dbReference type="Gene3D" id="3.40.190.10">
    <property type="entry name" value="Periplasmic binding protein-like II"/>
    <property type="match status" value="2"/>
</dbReference>
<dbReference type="PRINTS" id="PR00151">
    <property type="entry name" value="PORPHBDMNASE"/>
</dbReference>
<dbReference type="FunFam" id="3.40.190.10:FF:000005">
    <property type="entry name" value="Porphobilinogen deaminase"/>
    <property type="match status" value="1"/>
</dbReference>
<evidence type="ECO:0000256" key="4">
    <source>
        <dbReference type="ARBA" id="ARBA00022679"/>
    </source>
</evidence>
<dbReference type="CDD" id="cd13645">
    <property type="entry name" value="PBP2_HuPBGD_like"/>
    <property type="match status" value="1"/>
</dbReference>
<dbReference type="PANTHER" id="PTHR11557:SF0">
    <property type="entry name" value="PORPHOBILINOGEN DEAMINASE"/>
    <property type="match status" value="1"/>
</dbReference>
<gene>
    <name evidence="9" type="ORF">SNE40_016609</name>
</gene>
<evidence type="ECO:0000259" key="8">
    <source>
        <dbReference type="Pfam" id="PF03900"/>
    </source>
</evidence>
<dbReference type="InterPro" id="IPR022417">
    <property type="entry name" value="Porphobilin_deaminase_N"/>
</dbReference>
<evidence type="ECO:0000256" key="1">
    <source>
        <dbReference type="ARBA" id="ARBA00001916"/>
    </source>
</evidence>
<dbReference type="SUPFAM" id="SSF54782">
    <property type="entry name" value="Porphobilinogen deaminase (hydroxymethylbilane synthase), C-terminal domain"/>
    <property type="match status" value="1"/>
</dbReference>
<reference evidence="9 10" key="1">
    <citation type="submission" date="2024-01" db="EMBL/GenBank/DDBJ databases">
        <title>The genome of the rayed Mediterranean limpet Patella caerulea (Linnaeus, 1758).</title>
        <authorList>
            <person name="Anh-Thu Weber A."/>
            <person name="Halstead-Nussloch G."/>
        </authorList>
    </citation>
    <scope>NUCLEOTIDE SEQUENCE [LARGE SCALE GENOMIC DNA]</scope>
    <source>
        <strain evidence="9">AATW-2023a</strain>
        <tissue evidence="9">Whole specimen</tissue>
    </source>
</reference>
<dbReference type="Proteomes" id="UP001347796">
    <property type="component" value="Unassembled WGS sequence"/>
</dbReference>
<dbReference type="FunFam" id="3.40.190.10:FF:000260">
    <property type="entry name" value="Porphobilinogen deaminase"/>
    <property type="match status" value="1"/>
</dbReference>
<comment type="caution">
    <text evidence="9">The sequence shown here is derived from an EMBL/GenBank/DDBJ whole genome shotgun (WGS) entry which is preliminary data.</text>
</comment>
<dbReference type="GO" id="GO:0006783">
    <property type="term" value="P:heme biosynthetic process"/>
    <property type="evidence" value="ECO:0007669"/>
    <property type="project" value="TreeGrafter"/>
</dbReference>
<evidence type="ECO:0000256" key="3">
    <source>
        <dbReference type="ARBA" id="ARBA00012655"/>
    </source>
</evidence>
<feature type="domain" description="Porphobilinogen deaminase C-terminal" evidence="8">
    <location>
        <begin position="230"/>
        <end position="283"/>
    </location>
</feature>
<keyword evidence="5" id="KW-0627">Porphyrin biosynthesis</keyword>
<dbReference type="NCBIfam" id="TIGR00212">
    <property type="entry name" value="hemC"/>
    <property type="match status" value="1"/>
</dbReference>
<dbReference type="AlphaFoldDB" id="A0AAN8JAA7"/>
<dbReference type="GO" id="GO:0004418">
    <property type="term" value="F:hydroxymethylbilane synthase activity"/>
    <property type="evidence" value="ECO:0007669"/>
    <property type="project" value="UniProtKB-EC"/>
</dbReference>
<dbReference type="HAMAP" id="MF_00260">
    <property type="entry name" value="Porphobil_deam"/>
    <property type="match status" value="1"/>
</dbReference>
<comment type="cofactor">
    <cofactor evidence="1">
        <name>dipyrromethane</name>
        <dbReference type="ChEBI" id="CHEBI:60342"/>
    </cofactor>
</comment>
<evidence type="ECO:0000313" key="10">
    <source>
        <dbReference type="Proteomes" id="UP001347796"/>
    </source>
</evidence>
<protein>
    <recommendedName>
        <fullName evidence="3">hydroxymethylbilane synthase</fullName>
        <ecNumber evidence="3">2.5.1.61</ecNumber>
    </recommendedName>
</protein>
<dbReference type="InterPro" id="IPR000860">
    <property type="entry name" value="HemC"/>
</dbReference>
<evidence type="ECO:0000256" key="5">
    <source>
        <dbReference type="ARBA" id="ARBA00023244"/>
    </source>
</evidence>
<dbReference type="EC" id="2.5.1.61" evidence="3"/>
<evidence type="ECO:0000313" key="9">
    <source>
        <dbReference type="EMBL" id="KAK6173080.1"/>
    </source>
</evidence>
<organism evidence="9 10">
    <name type="scientific">Patella caerulea</name>
    <name type="common">Rayed Mediterranean limpet</name>
    <dbReference type="NCBI Taxonomy" id="87958"/>
    <lineage>
        <taxon>Eukaryota</taxon>
        <taxon>Metazoa</taxon>
        <taxon>Spiralia</taxon>
        <taxon>Lophotrochozoa</taxon>
        <taxon>Mollusca</taxon>
        <taxon>Gastropoda</taxon>
        <taxon>Patellogastropoda</taxon>
        <taxon>Patelloidea</taxon>
        <taxon>Patellidae</taxon>
        <taxon>Patella</taxon>
    </lineage>
</organism>
<dbReference type="InterPro" id="IPR022418">
    <property type="entry name" value="Porphobilinogen_deaminase_C"/>
</dbReference>
<evidence type="ECO:0000256" key="6">
    <source>
        <dbReference type="SAM" id="MobiDB-lite"/>
    </source>
</evidence>
<dbReference type="SUPFAM" id="SSF53850">
    <property type="entry name" value="Periplasmic binding protein-like II"/>
    <property type="match status" value="1"/>
</dbReference>
<dbReference type="PANTHER" id="PTHR11557">
    <property type="entry name" value="PORPHOBILINOGEN DEAMINASE"/>
    <property type="match status" value="1"/>
</dbReference>
<accession>A0AAN8JAA7</accession>
<dbReference type="EMBL" id="JAZGQO010000011">
    <property type="protein sequence ID" value="KAK6173080.1"/>
    <property type="molecule type" value="Genomic_DNA"/>
</dbReference>
<dbReference type="Gene3D" id="3.30.160.40">
    <property type="entry name" value="Porphobilinogen deaminase, C-terminal domain"/>
    <property type="match status" value="1"/>
</dbReference>
<feature type="compositionally biased region" description="Basic and acidic residues" evidence="6">
    <location>
        <begin position="360"/>
        <end position="371"/>
    </location>
</feature>
<comment type="similarity">
    <text evidence="2">Belongs to the HMBS family.</text>
</comment>
<dbReference type="InterPro" id="IPR036803">
    <property type="entry name" value="Porphobilinogen_deaminase_C_sf"/>
</dbReference>
<evidence type="ECO:0000256" key="2">
    <source>
        <dbReference type="ARBA" id="ARBA00005638"/>
    </source>
</evidence>
<keyword evidence="4" id="KW-0808">Transferase</keyword>
<proteinExistence type="inferred from homology"/>